<evidence type="ECO:0000313" key="12">
    <source>
        <dbReference type="EMBL" id="OQP55503.1"/>
    </source>
</evidence>
<dbReference type="Pfam" id="PF01925">
    <property type="entry name" value="TauE"/>
    <property type="match status" value="1"/>
</dbReference>
<dbReference type="SUPFAM" id="SSF75615">
    <property type="entry name" value="Siroheme synthase middle domains-like"/>
    <property type="match status" value="1"/>
</dbReference>
<dbReference type="Proteomes" id="UP000192277">
    <property type="component" value="Unassembled WGS sequence"/>
</dbReference>
<dbReference type="EMBL" id="LWBO01000001">
    <property type="protein sequence ID" value="OQP55503.1"/>
    <property type="molecule type" value="Genomic_DNA"/>
</dbReference>
<keyword evidence="6" id="KW-0520">NAD</keyword>
<evidence type="ECO:0000256" key="1">
    <source>
        <dbReference type="ARBA" id="ARBA00004141"/>
    </source>
</evidence>
<name>A0ABX3P6L0_9BACT</name>
<keyword evidence="10" id="KW-1003">Cell membrane</keyword>
<organism evidence="12 13">
    <name type="scientific">Niastella koreensis</name>
    <dbReference type="NCBI Taxonomy" id="354356"/>
    <lineage>
        <taxon>Bacteria</taxon>
        <taxon>Pseudomonadati</taxon>
        <taxon>Bacteroidota</taxon>
        <taxon>Chitinophagia</taxon>
        <taxon>Chitinophagales</taxon>
        <taxon>Chitinophagaceae</taxon>
        <taxon>Niastella</taxon>
    </lineage>
</organism>
<dbReference type="Pfam" id="PF13241">
    <property type="entry name" value="NAD_binding_7"/>
    <property type="match status" value="1"/>
</dbReference>
<feature type="transmembrane region" description="Helical" evidence="10">
    <location>
        <begin position="331"/>
        <end position="350"/>
    </location>
</feature>
<comment type="pathway">
    <text evidence="2">Porphyrin-containing compound metabolism; siroheme biosynthesis; sirohydrochlorin from precorrin-2: step 1/1.</text>
</comment>
<comment type="caution">
    <text evidence="12">The sequence shown here is derived from an EMBL/GenBank/DDBJ whole genome shotgun (WGS) entry which is preliminary data.</text>
</comment>
<keyword evidence="8" id="KW-0627">Porphyrin biosynthesis</keyword>
<feature type="transmembrane region" description="Helical" evidence="10">
    <location>
        <begin position="453"/>
        <end position="470"/>
    </location>
</feature>
<gene>
    <name evidence="12" type="ORF">A4D02_04135</name>
</gene>
<evidence type="ECO:0000259" key="11">
    <source>
        <dbReference type="Pfam" id="PF14824"/>
    </source>
</evidence>
<feature type="transmembrane region" description="Helical" evidence="10">
    <location>
        <begin position="356"/>
        <end position="374"/>
    </location>
</feature>
<reference evidence="12 13" key="1">
    <citation type="submission" date="2016-04" db="EMBL/GenBank/DDBJ databases">
        <authorList>
            <person name="Chen L."/>
            <person name="Zhuang W."/>
            <person name="Wang G."/>
        </authorList>
    </citation>
    <scope>NUCLEOTIDE SEQUENCE [LARGE SCALE GENOMIC DNA]</scope>
    <source>
        <strain evidence="13">GR20</strain>
    </source>
</reference>
<accession>A0ABX3P6L0</accession>
<evidence type="ECO:0000256" key="3">
    <source>
        <dbReference type="ARBA" id="ARBA00022692"/>
    </source>
</evidence>
<feature type="domain" description="Siroheme synthase central" evidence="11">
    <location>
        <begin position="144"/>
        <end position="167"/>
    </location>
</feature>
<dbReference type="InterPro" id="IPR036291">
    <property type="entry name" value="NAD(P)-bd_dom_sf"/>
</dbReference>
<keyword evidence="4 10" id="KW-1133">Transmembrane helix</keyword>
<keyword evidence="13" id="KW-1185">Reference proteome</keyword>
<dbReference type="InterPro" id="IPR002781">
    <property type="entry name" value="TM_pro_TauE-like"/>
</dbReference>
<dbReference type="NCBIfam" id="TIGR01470">
    <property type="entry name" value="cysG_Nterm"/>
    <property type="match status" value="1"/>
</dbReference>
<dbReference type="SUPFAM" id="SSF51735">
    <property type="entry name" value="NAD(P)-binding Rossmann-fold domains"/>
    <property type="match status" value="1"/>
</dbReference>
<comment type="subcellular location">
    <subcellularLocation>
        <location evidence="10">Cell membrane</location>
        <topology evidence="10">Multi-pass membrane protein</topology>
    </subcellularLocation>
    <subcellularLocation>
        <location evidence="1">Membrane</location>
        <topology evidence="1">Multi-pass membrane protein</topology>
    </subcellularLocation>
</comment>
<evidence type="ECO:0000256" key="5">
    <source>
        <dbReference type="ARBA" id="ARBA00023002"/>
    </source>
</evidence>
<evidence type="ECO:0000256" key="8">
    <source>
        <dbReference type="ARBA" id="ARBA00023244"/>
    </source>
</evidence>
<evidence type="ECO:0000256" key="2">
    <source>
        <dbReference type="ARBA" id="ARBA00005010"/>
    </source>
</evidence>
<proteinExistence type="inferred from homology"/>
<feature type="transmembrane region" description="Helical" evidence="10">
    <location>
        <begin position="482"/>
        <end position="500"/>
    </location>
</feature>
<sequence>MATEQQLVEEQTGSPVSDRESNRLFPVFLKLEELRVLLVGGGKVGTEKLTAILGNSPAAVVTVVAITISDEVCRLASQHPQVVLQERPFNVHDLDNKDVVVIAVNDKEISSGVRNAAKEKGLLVNVADTPDQCDFYLSSIVQKGNLKIAISTNGKSPTMAKRLKEMLHQALPNEVDDVINNMHLIRNKLNGNFDHKVKELNNITKVLVEDKPQEKIFPGKKIALYAIGVLLIMLLGHVVFSFITLDQMVDFYHGIDPNFYWMCLTGFLAQIVAGSMGMGYGVMCTTVLLTLGISPPAISSSIHTAETFTSGVTAYSHYKYGNVNAKLAKSLVLPGVIGAVVGSLLLAKFGDDYAKYIRPVLAGYTLLLGIRILLNAFKKNKTVKQGNPNIPVLATIGGFIDAFGGGGWGPLMTGTMVKSGRTPRFAIGSVCVGKFFITLASAITFFASMGISHWPIIAGLFLGGIIAAPFSARLASKLPPKTMFVCVGIVVVLCSLKIITKIF</sequence>
<dbReference type="InterPro" id="IPR006367">
    <property type="entry name" value="Sirohaem_synthase_N"/>
</dbReference>
<protein>
    <recommendedName>
        <fullName evidence="10">Probable membrane transporter protein</fullName>
    </recommendedName>
</protein>
<dbReference type="InterPro" id="IPR028281">
    <property type="entry name" value="Sirohaem_synthase_central"/>
</dbReference>
<dbReference type="Gene3D" id="3.40.50.720">
    <property type="entry name" value="NAD(P)-binding Rossmann-like Domain"/>
    <property type="match status" value="1"/>
</dbReference>
<evidence type="ECO:0000313" key="13">
    <source>
        <dbReference type="Proteomes" id="UP000192277"/>
    </source>
</evidence>
<dbReference type="PANTHER" id="PTHR35330:SF1">
    <property type="entry name" value="SIROHEME BIOSYNTHESIS PROTEIN MET8"/>
    <property type="match status" value="1"/>
</dbReference>
<dbReference type="PANTHER" id="PTHR35330">
    <property type="entry name" value="SIROHEME BIOSYNTHESIS PROTEIN MET8"/>
    <property type="match status" value="1"/>
</dbReference>
<evidence type="ECO:0000256" key="10">
    <source>
        <dbReference type="RuleBase" id="RU363041"/>
    </source>
</evidence>
<comment type="similarity">
    <text evidence="10">Belongs to the 4-toluene sulfonate uptake permease (TSUP) (TC 2.A.102) family.</text>
</comment>
<keyword evidence="7 10" id="KW-0472">Membrane</keyword>
<dbReference type="InterPro" id="IPR028161">
    <property type="entry name" value="Met8-like"/>
</dbReference>
<comment type="catalytic activity">
    <reaction evidence="9">
        <text>precorrin-2 + NAD(+) = sirohydrochlorin + NADH + 2 H(+)</text>
        <dbReference type="Rhea" id="RHEA:15613"/>
        <dbReference type="ChEBI" id="CHEBI:15378"/>
        <dbReference type="ChEBI" id="CHEBI:57540"/>
        <dbReference type="ChEBI" id="CHEBI:57945"/>
        <dbReference type="ChEBI" id="CHEBI:58351"/>
        <dbReference type="ChEBI" id="CHEBI:58827"/>
        <dbReference type="EC" id="1.3.1.76"/>
    </reaction>
</comment>
<dbReference type="RefSeq" id="WP_014223115.1">
    <property type="nucleotide sequence ID" value="NZ_LWBO01000001.1"/>
</dbReference>
<keyword evidence="3 10" id="KW-0812">Transmembrane</keyword>
<feature type="transmembrane region" description="Helical" evidence="10">
    <location>
        <begin position="222"/>
        <end position="243"/>
    </location>
</feature>
<feature type="transmembrane region" description="Helical" evidence="10">
    <location>
        <begin position="425"/>
        <end position="447"/>
    </location>
</feature>
<dbReference type="Pfam" id="PF14824">
    <property type="entry name" value="Sirohm_synth_M"/>
    <property type="match status" value="1"/>
</dbReference>
<evidence type="ECO:0000256" key="7">
    <source>
        <dbReference type="ARBA" id="ARBA00023136"/>
    </source>
</evidence>
<keyword evidence="5" id="KW-0560">Oxidoreductase</keyword>
<evidence type="ECO:0000256" key="9">
    <source>
        <dbReference type="ARBA" id="ARBA00047561"/>
    </source>
</evidence>
<evidence type="ECO:0000256" key="6">
    <source>
        <dbReference type="ARBA" id="ARBA00023027"/>
    </source>
</evidence>
<evidence type="ECO:0000256" key="4">
    <source>
        <dbReference type="ARBA" id="ARBA00022989"/>
    </source>
</evidence>
<dbReference type="Gene3D" id="3.30.160.110">
    <property type="entry name" value="Siroheme synthase, domain 2"/>
    <property type="match status" value="1"/>
</dbReference>
<feature type="transmembrane region" description="Helical" evidence="10">
    <location>
        <begin position="259"/>
        <end position="291"/>
    </location>
</feature>